<organism evidence="1">
    <name type="scientific">Picea glauca</name>
    <name type="common">White spruce</name>
    <name type="synonym">Pinus glauca</name>
    <dbReference type="NCBI Taxonomy" id="3330"/>
    <lineage>
        <taxon>Eukaryota</taxon>
        <taxon>Viridiplantae</taxon>
        <taxon>Streptophyta</taxon>
        <taxon>Embryophyta</taxon>
        <taxon>Tracheophyta</taxon>
        <taxon>Spermatophyta</taxon>
        <taxon>Pinopsida</taxon>
        <taxon>Pinidae</taxon>
        <taxon>Conifers I</taxon>
        <taxon>Pinales</taxon>
        <taxon>Pinaceae</taxon>
        <taxon>Picea</taxon>
    </lineage>
</organism>
<proteinExistence type="predicted"/>
<protein>
    <submittedName>
        <fullName evidence="1">Uncharacterized protein</fullName>
    </submittedName>
</protein>
<evidence type="ECO:0000313" key="1">
    <source>
        <dbReference type="EMBL" id="KUM49149.1"/>
    </source>
</evidence>
<dbReference type="EMBL" id="LKAM01000003">
    <property type="protein sequence ID" value="KUM49149.1"/>
    <property type="molecule type" value="Genomic_DNA"/>
</dbReference>
<geneLocation type="mitochondrion" evidence="1"/>
<sequence length="68" mass="7633">MPKTYTDRVTHSTNSNSLLHFLVCDCSASVPSMITAVPRLLHPLSWLLLNVALIPCCFYTHKRGQECT</sequence>
<reference evidence="1" key="1">
    <citation type="journal article" date="2015" name="Genome Biol. Evol.">
        <title>Organellar Genomes of White Spruce (Picea glauca): Assembly and Annotation.</title>
        <authorList>
            <person name="Jackman S.D."/>
            <person name="Warren R.L."/>
            <person name="Gibb E.A."/>
            <person name="Vandervalk B.P."/>
            <person name="Mohamadi H."/>
            <person name="Chu J."/>
            <person name="Raymond A."/>
            <person name="Pleasance S."/>
            <person name="Coope R."/>
            <person name="Wildung M.R."/>
            <person name="Ritland C.E."/>
            <person name="Bousquet J."/>
            <person name="Jones S.J."/>
            <person name="Bohlmann J."/>
            <person name="Birol I."/>
        </authorList>
    </citation>
    <scope>NUCLEOTIDE SEQUENCE [LARGE SCALE GENOMIC DNA]</scope>
    <source>
        <tissue evidence="1">Flushing bud</tissue>
    </source>
</reference>
<comment type="caution">
    <text evidence="1">The sequence shown here is derived from an EMBL/GenBank/DDBJ whole genome shotgun (WGS) entry which is preliminary data.</text>
</comment>
<gene>
    <name evidence="1" type="ORF">ABT39_MTgene3698</name>
</gene>
<name>A0A101M1E2_PICGL</name>
<keyword evidence="1" id="KW-0496">Mitochondrion</keyword>
<accession>A0A101M1E2</accession>
<dbReference type="AlphaFoldDB" id="A0A101M1E2"/>